<keyword evidence="1" id="KW-0732">Signal</keyword>
<dbReference type="PANTHER" id="PTHR36313:SF7">
    <property type="entry name" value="OS09G0474600 PROTEIN"/>
    <property type="match status" value="1"/>
</dbReference>
<keyword evidence="3" id="KW-1185">Reference proteome</keyword>
<dbReference type="Proteomes" id="UP000008311">
    <property type="component" value="Unassembled WGS sequence"/>
</dbReference>
<dbReference type="InterPro" id="IPR038804">
    <property type="entry name" value="RGF3"/>
</dbReference>
<dbReference type="InParanoid" id="B9T5T0"/>
<feature type="signal peptide" evidence="1">
    <location>
        <begin position="1"/>
        <end position="27"/>
    </location>
</feature>
<dbReference type="EMBL" id="EQ974548">
    <property type="protein sequence ID" value="EEF28790.1"/>
    <property type="molecule type" value="Genomic_DNA"/>
</dbReference>
<evidence type="ECO:0000313" key="2">
    <source>
        <dbReference type="EMBL" id="EEF28790.1"/>
    </source>
</evidence>
<feature type="chain" id="PRO_5002892296" evidence="1">
    <location>
        <begin position="28"/>
        <end position="147"/>
    </location>
</feature>
<sequence>MVHIRFMRSVLGLLFLLNALRGPYSYAHPHQDWKFEESKLVVDEDNVVSAQKGFLDGLSTTSARKIGFGGRKMVVHHEVMMGKEIEKADISGANCSDKIKCNFERNFNVKWKVEEGSSSPLKKFKKIGFVAFDDDYHGPKHHTPKHN</sequence>
<evidence type="ECO:0000313" key="3">
    <source>
        <dbReference type="Proteomes" id="UP000008311"/>
    </source>
</evidence>
<dbReference type="GO" id="GO:0008083">
    <property type="term" value="F:growth factor activity"/>
    <property type="evidence" value="ECO:0007669"/>
    <property type="project" value="InterPro"/>
</dbReference>
<accession>B9T5T0</accession>
<name>B9T5T0_RICCO</name>
<reference evidence="3" key="1">
    <citation type="journal article" date="2010" name="Nat. Biotechnol.">
        <title>Draft genome sequence of the oilseed species Ricinus communis.</title>
        <authorList>
            <person name="Chan A.P."/>
            <person name="Crabtree J."/>
            <person name="Zhao Q."/>
            <person name="Lorenzi H."/>
            <person name="Orvis J."/>
            <person name="Puiu D."/>
            <person name="Melake-Berhan A."/>
            <person name="Jones K.M."/>
            <person name="Redman J."/>
            <person name="Chen G."/>
            <person name="Cahoon E.B."/>
            <person name="Gedil M."/>
            <person name="Stanke M."/>
            <person name="Haas B.J."/>
            <person name="Wortman J.R."/>
            <person name="Fraser-Liggett C.M."/>
            <person name="Ravel J."/>
            <person name="Rabinowicz P.D."/>
        </authorList>
    </citation>
    <scope>NUCLEOTIDE SEQUENCE [LARGE SCALE GENOMIC DNA]</scope>
    <source>
        <strain evidence="3">cv. Hale</strain>
    </source>
</reference>
<dbReference type="PANTHER" id="PTHR36313">
    <property type="entry name" value="ROOT MERISTEM GROWTH FACTOR 2"/>
    <property type="match status" value="1"/>
</dbReference>
<organism evidence="2 3">
    <name type="scientific">Ricinus communis</name>
    <name type="common">Castor bean</name>
    <dbReference type="NCBI Taxonomy" id="3988"/>
    <lineage>
        <taxon>Eukaryota</taxon>
        <taxon>Viridiplantae</taxon>
        <taxon>Streptophyta</taxon>
        <taxon>Embryophyta</taxon>
        <taxon>Tracheophyta</taxon>
        <taxon>Spermatophyta</taxon>
        <taxon>Magnoliopsida</taxon>
        <taxon>eudicotyledons</taxon>
        <taxon>Gunneridae</taxon>
        <taxon>Pentapetalae</taxon>
        <taxon>rosids</taxon>
        <taxon>fabids</taxon>
        <taxon>Malpighiales</taxon>
        <taxon>Euphorbiaceae</taxon>
        <taxon>Acalyphoideae</taxon>
        <taxon>Acalypheae</taxon>
        <taxon>Ricinus</taxon>
    </lineage>
</organism>
<gene>
    <name evidence="2" type="ORF">RCOM_0197150</name>
</gene>
<evidence type="ECO:0000256" key="1">
    <source>
        <dbReference type="SAM" id="SignalP"/>
    </source>
</evidence>
<proteinExistence type="predicted"/>
<dbReference type="AlphaFoldDB" id="B9T5T0"/>
<protein>
    <submittedName>
        <fullName evidence="2">Uncharacterized protein</fullName>
    </submittedName>
</protein>
<dbReference type="GO" id="GO:0010082">
    <property type="term" value="P:regulation of root meristem growth"/>
    <property type="evidence" value="ECO:0007669"/>
    <property type="project" value="InterPro"/>
</dbReference>